<proteinExistence type="predicted"/>
<comment type="caution">
    <text evidence="2">The sequence shown here is derived from an EMBL/GenBank/DDBJ whole genome shotgun (WGS) entry which is preliminary data.</text>
</comment>
<evidence type="ECO:0000256" key="1">
    <source>
        <dbReference type="SAM" id="MobiDB-lite"/>
    </source>
</evidence>
<dbReference type="AlphaFoldDB" id="A0A4C1UBS7"/>
<protein>
    <submittedName>
        <fullName evidence="2">Uncharacterized protein</fullName>
    </submittedName>
</protein>
<feature type="compositionally biased region" description="Basic and acidic residues" evidence="1">
    <location>
        <begin position="172"/>
        <end position="181"/>
    </location>
</feature>
<reference evidence="2 3" key="1">
    <citation type="journal article" date="2019" name="Commun. Biol.">
        <title>The bagworm genome reveals a unique fibroin gene that provides high tensile strength.</title>
        <authorList>
            <person name="Kono N."/>
            <person name="Nakamura H."/>
            <person name="Ohtoshi R."/>
            <person name="Tomita M."/>
            <person name="Numata K."/>
            <person name="Arakawa K."/>
        </authorList>
    </citation>
    <scope>NUCLEOTIDE SEQUENCE [LARGE SCALE GENOMIC DNA]</scope>
</reference>
<gene>
    <name evidence="2" type="ORF">EVAR_86183_1</name>
</gene>
<feature type="region of interest" description="Disordered" evidence="1">
    <location>
        <begin position="157"/>
        <end position="187"/>
    </location>
</feature>
<accession>A0A4C1UBS7</accession>
<dbReference type="Proteomes" id="UP000299102">
    <property type="component" value="Unassembled WGS sequence"/>
</dbReference>
<dbReference type="EMBL" id="BGZK01000154">
    <property type="protein sequence ID" value="GBP23808.1"/>
    <property type="molecule type" value="Genomic_DNA"/>
</dbReference>
<evidence type="ECO:0000313" key="2">
    <source>
        <dbReference type="EMBL" id="GBP23808.1"/>
    </source>
</evidence>
<name>A0A4C1UBS7_EUMVA</name>
<organism evidence="2 3">
    <name type="scientific">Eumeta variegata</name>
    <name type="common">Bagworm moth</name>
    <name type="synonym">Eumeta japonica</name>
    <dbReference type="NCBI Taxonomy" id="151549"/>
    <lineage>
        <taxon>Eukaryota</taxon>
        <taxon>Metazoa</taxon>
        <taxon>Ecdysozoa</taxon>
        <taxon>Arthropoda</taxon>
        <taxon>Hexapoda</taxon>
        <taxon>Insecta</taxon>
        <taxon>Pterygota</taxon>
        <taxon>Neoptera</taxon>
        <taxon>Endopterygota</taxon>
        <taxon>Lepidoptera</taxon>
        <taxon>Glossata</taxon>
        <taxon>Ditrysia</taxon>
        <taxon>Tineoidea</taxon>
        <taxon>Psychidae</taxon>
        <taxon>Oiketicinae</taxon>
        <taxon>Eumeta</taxon>
    </lineage>
</organism>
<evidence type="ECO:0000313" key="3">
    <source>
        <dbReference type="Proteomes" id="UP000299102"/>
    </source>
</evidence>
<sequence length="229" mass="25571">MGELEQKNTRKRAASRRRRAVLRASGFSLPGVSAHSRRRAVRCSYGNGKVKMNLFSLFKSLLYVSRSKSNRQSELPQSPERLLKERDSLVVTAELQSVKRVGSPVVLVLGSPSLRGVLYREGVVACRCASASTSFRRSPSATTPTSLPKVLRSLGRSLLPNEHPPSNLLNLGRKDSPVSHDNRRRSRFVKLLPRPLRSRPLDSEPGASTRLRGIRLERPNPRSEIFTIL</sequence>
<keyword evidence="3" id="KW-1185">Reference proteome</keyword>